<feature type="transmembrane region" description="Helical" evidence="1">
    <location>
        <begin position="245"/>
        <end position="264"/>
    </location>
</feature>
<dbReference type="Proteomes" id="UP000254337">
    <property type="component" value="Chromosome"/>
</dbReference>
<dbReference type="AlphaFoldDB" id="A0A346AW93"/>
<dbReference type="KEGG" id="meg:DKB62_00335"/>
<feature type="transmembrane region" description="Helical" evidence="1">
    <location>
        <begin position="330"/>
        <end position="350"/>
    </location>
</feature>
<proteinExistence type="predicted"/>
<feature type="transmembrane region" description="Helical" evidence="1">
    <location>
        <begin position="77"/>
        <end position="97"/>
    </location>
</feature>
<sequence>MNIVLQLRRRSVDSIRRFTVPFLISILLFADLAYLTCWPSDEKWPVYGAISLCIAAMFSVWWQLVLEARRITGTKAWLWQGASLVVWAGSYGTWMAVQDMTYIILYGSGIFLALTASILAWLTYYAGESAFNRVFCGALQAVGVAVVADISLSICAMALQTLLQLSLSFSNLYALIFYASFLVVGWNVFLSSVPKVGCPALPSKPFGNVMAYVVVPVYGVLLAILYIYIAMIFFKGEMPVGKMNWFASIALLVYAFCYLTCSGYDKHAWLLRYRRWGGLLLLPVVAVQLWGVYIRHEAYGLTELRYLSMACTAFGIAVIPAALRRLSGTWLFLLAAGMTLIISVTPLNVLDTPYRSQEKRLLAMMEEKGMLQNGVVSDAADLSHEDKEELYSTYRYVKSYTGQRDPAVEAVLQSPVMESLRYAGPHYRSRYFINDSTAAPVSGYATMYVVERTAGKDGMITVQTQRGDVAISLLSYAEQLCRQYEGAGQMANRNVANLYLLPDDGHYLFIRTMNVDLADDVVQSISISAILLEK</sequence>
<name>A0A346AW93_9FIRM</name>
<dbReference type="RefSeq" id="WP_107195513.1">
    <property type="nucleotide sequence ID" value="NZ_CP029462.1"/>
</dbReference>
<organism evidence="2 3">
    <name type="scientific">Megasphaera stantonii</name>
    <dbReference type="NCBI Taxonomy" id="2144175"/>
    <lineage>
        <taxon>Bacteria</taxon>
        <taxon>Bacillati</taxon>
        <taxon>Bacillota</taxon>
        <taxon>Negativicutes</taxon>
        <taxon>Veillonellales</taxon>
        <taxon>Veillonellaceae</taxon>
        <taxon>Megasphaera</taxon>
    </lineage>
</organism>
<evidence type="ECO:0000313" key="3">
    <source>
        <dbReference type="Proteomes" id="UP000254337"/>
    </source>
</evidence>
<keyword evidence="3" id="KW-1185">Reference proteome</keyword>
<accession>A0A346AW93</accession>
<evidence type="ECO:0000313" key="2">
    <source>
        <dbReference type="EMBL" id="AXL20136.1"/>
    </source>
</evidence>
<evidence type="ECO:0000256" key="1">
    <source>
        <dbReference type="SAM" id="Phobius"/>
    </source>
</evidence>
<feature type="transmembrane region" description="Helical" evidence="1">
    <location>
        <begin position="306"/>
        <end position="323"/>
    </location>
</feature>
<feature type="transmembrane region" description="Helical" evidence="1">
    <location>
        <begin position="276"/>
        <end position="294"/>
    </location>
</feature>
<dbReference type="Pfam" id="PF13687">
    <property type="entry name" value="DUF4153"/>
    <property type="match status" value="1"/>
</dbReference>
<protein>
    <submittedName>
        <fullName evidence="2">DUF4153 domain-containing protein</fullName>
    </submittedName>
</protein>
<feature type="transmembrane region" description="Helical" evidence="1">
    <location>
        <begin position="20"/>
        <end position="38"/>
    </location>
</feature>
<gene>
    <name evidence="2" type="ORF">DKB62_00335</name>
</gene>
<feature type="transmembrane region" description="Helical" evidence="1">
    <location>
        <begin position="134"/>
        <end position="159"/>
    </location>
</feature>
<dbReference type="OrthoDB" id="1633591at2"/>
<dbReference type="InterPro" id="IPR025291">
    <property type="entry name" value="DUF4153"/>
</dbReference>
<keyword evidence="1" id="KW-1133">Transmembrane helix</keyword>
<reference evidence="2 3" key="1">
    <citation type="submission" date="2018-05" db="EMBL/GenBank/DDBJ databases">
        <title>Complete genome sequence of Megasphaera sp. AJH120T, isolated from the ceca of a chicken.</title>
        <authorList>
            <person name="Maki J."/>
            <person name="Looft T."/>
        </authorList>
    </citation>
    <scope>NUCLEOTIDE SEQUENCE [LARGE SCALE GENOMIC DNA]</scope>
    <source>
        <strain evidence="2 3">AJH120</strain>
    </source>
</reference>
<feature type="transmembrane region" description="Helical" evidence="1">
    <location>
        <begin position="171"/>
        <end position="189"/>
    </location>
</feature>
<feature type="transmembrane region" description="Helical" evidence="1">
    <location>
        <begin position="103"/>
        <end position="122"/>
    </location>
</feature>
<feature type="transmembrane region" description="Helical" evidence="1">
    <location>
        <begin position="44"/>
        <end position="65"/>
    </location>
</feature>
<dbReference type="EMBL" id="CP029462">
    <property type="protein sequence ID" value="AXL20136.1"/>
    <property type="molecule type" value="Genomic_DNA"/>
</dbReference>
<keyword evidence="1" id="KW-0472">Membrane</keyword>
<keyword evidence="1" id="KW-0812">Transmembrane</keyword>
<feature type="transmembrane region" description="Helical" evidence="1">
    <location>
        <begin position="209"/>
        <end position="233"/>
    </location>
</feature>